<evidence type="ECO:0000256" key="7">
    <source>
        <dbReference type="SAM" id="MobiDB-lite"/>
    </source>
</evidence>
<dbReference type="Proteomes" id="UP000825729">
    <property type="component" value="Unassembled WGS sequence"/>
</dbReference>
<dbReference type="GO" id="GO:0003964">
    <property type="term" value="F:RNA-directed DNA polymerase activity"/>
    <property type="evidence" value="ECO:0007669"/>
    <property type="project" value="UniProtKB-KW"/>
</dbReference>
<dbReference type="AlphaFoldDB" id="A0AAV7ERV8"/>
<feature type="region of interest" description="Disordered" evidence="7">
    <location>
        <begin position="1"/>
        <end position="57"/>
    </location>
</feature>
<keyword evidence="2" id="KW-0548">Nucleotidyltransferase</keyword>
<evidence type="ECO:0000256" key="3">
    <source>
        <dbReference type="ARBA" id="ARBA00022722"/>
    </source>
</evidence>
<evidence type="ECO:0000256" key="6">
    <source>
        <dbReference type="ARBA" id="ARBA00022918"/>
    </source>
</evidence>
<proteinExistence type="predicted"/>
<dbReference type="PANTHER" id="PTHR33067:SF9">
    <property type="entry name" value="RNA-DIRECTED DNA POLYMERASE"/>
    <property type="match status" value="1"/>
</dbReference>
<gene>
    <name evidence="9" type="ORF">H6P81_010357</name>
</gene>
<keyword evidence="3" id="KW-0540">Nuclease</keyword>
<name>A0AAV7ERV8_ARIFI</name>
<evidence type="ECO:0000256" key="1">
    <source>
        <dbReference type="ARBA" id="ARBA00022679"/>
    </source>
</evidence>
<dbReference type="GO" id="GO:0016787">
    <property type="term" value="F:hydrolase activity"/>
    <property type="evidence" value="ECO:0007669"/>
    <property type="project" value="UniProtKB-KW"/>
</dbReference>
<dbReference type="InterPro" id="IPR021109">
    <property type="entry name" value="Peptidase_aspartic_dom_sf"/>
</dbReference>
<accession>A0AAV7ERV8</accession>
<dbReference type="Pfam" id="PF17917">
    <property type="entry name" value="RT_RNaseH"/>
    <property type="match status" value="1"/>
</dbReference>
<dbReference type="InterPro" id="IPR041373">
    <property type="entry name" value="RT_RNaseH"/>
</dbReference>
<dbReference type="Gene3D" id="2.40.70.10">
    <property type="entry name" value="Acid Proteases"/>
    <property type="match status" value="1"/>
</dbReference>
<keyword evidence="5" id="KW-0378">Hydrolase</keyword>
<reference evidence="9 10" key="1">
    <citation type="submission" date="2021-07" db="EMBL/GenBank/DDBJ databases">
        <title>The Aristolochia fimbriata genome: insights into angiosperm evolution, floral development and chemical biosynthesis.</title>
        <authorList>
            <person name="Jiao Y."/>
        </authorList>
    </citation>
    <scope>NUCLEOTIDE SEQUENCE [LARGE SCALE GENOMIC DNA]</scope>
    <source>
        <strain evidence="9">IBCAS-2021</strain>
        <tissue evidence="9">Leaf</tissue>
    </source>
</reference>
<comment type="caution">
    <text evidence="9">The sequence shown here is derived from an EMBL/GenBank/DDBJ whole genome shotgun (WGS) entry which is preliminary data.</text>
</comment>
<protein>
    <recommendedName>
        <fullName evidence="8">Reverse transcriptase RNase H-like domain-containing protein</fullName>
    </recommendedName>
</protein>
<sequence length="436" mass="51159">MNPKEQVRAITLRSRKTLEELQPKEQPAIEEEQNQKGEEEQEREKVSSLASPRKKKGKDALPITDIDINIPLIEALRQMPLYDKFLKEVISRRRKMEEQGASVNLMSLSLCRYLKLGEPQETGITFQFADRSTKIPEGLMEDVLVKIQDFIYPCDFVVLDMEVDKNLPIILGRPFLPTAEIEEEERMEEAKEGGLIHSEEKEYEDPIRTREVEELEAKNMEEFEEEIKEQGAQEAPKPELKPLPNTLKYVFLEENDKSVIISSCLTGLEEKMLIEHLELVLKRSEEKKLVLNWEKCHFMIVVWTDHEALRYLFTKKDSKPRLIRWILLLQEFDIEIKDKKGAENVVADHLSRLEAGNQEAEVSELFPDELICPVNILKVPWFENIANFVCSKWVPKHFTYQQRKKLMADSKHSYWEDPFLYKICLDQVIRRCVKEE</sequence>
<evidence type="ECO:0000256" key="2">
    <source>
        <dbReference type="ARBA" id="ARBA00022695"/>
    </source>
</evidence>
<dbReference type="PANTHER" id="PTHR33067">
    <property type="entry name" value="RNA-DIRECTED DNA POLYMERASE-RELATED"/>
    <property type="match status" value="1"/>
</dbReference>
<dbReference type="CDD" id="cd00303">
    <property type="entry name" value="retropepsin_like"/>
    <property type="match status" value="1"/>
</dbReference>
<feature type="compositionally biased region" description="Basic and acidic residues" evidence="7">
    <location>
        <begin position="33"/>
        <end position="46"/>
    </location>
</feature>
<evidence type="ECO:0000256" key="5">
    <source>
        <dbReference type="ARBA" id="ARBA00022801"/>
    </source>
</evidence>
<dbReference type="SUPFAM" id="SSF56672">
    <property type="entry name" value="DNA/RNA polymerases"/>
    <property type="match status" value="1"/>
</dbReference>
<keyword evidence="6" id="KW-0695">RNA-directed DNA polymerase</keyword>
<evidence type="ECO:0000313" key="10">
    <source>
        <dbReference type="Proteomes" id="UP000825729"/>
    </source>
</evidence>
<feature type="domain" description="Reverse transcriptase RNase H-like" evidence="8">
    <location>
        <begin position="300"/>
        <end position="332"/>
    </location>
</feature>
<evidence type="ECO:0000259" key="8">
    <source>
        <dbReference type="Pfam" id="PF17917"/>
    </source>
</evidence>
<keyword evidence="4" id="KW-0255">Endonuclease</keyword>
<dbReference type="InterPro" id="IPR043502">
    <property type="entry name" value="DNA/RNA_pol_sf"/>
</dbReference>
<keyword evidence="1" id="KW-0808">Transferase</keyword>
<dbReference type="EMBL" id="JAINDJ010000004">
    <property type="protein sequence ID" value="KAG9450392.1"/>
    <property type="molecule type" value="Genomic_DNA"/>
</dbReference>
<evidence type="ECO:0000313" key="9">
    <source>
        <dbReference type="EMBL" id="KAG9450392.1"/>
    </source>
</evidence>
<organism evidence="9 10">
    <name type="scientific">Aristolochia fimbriata</name>
    <name type="common">White veined hardy Dutchman's pipe vine</name>
    <dbReference type="NCBI Taxonomy" id="158543"/>
    <lineage>
        <taxon>Eukaryota</taxon>
        <taxon>Viridiplantae</taxon>
        <taxon>Streptophyta</taxon>
        <taxon>Embryophyta</taxon>
        <taxon>Tracheophyta</taxon>
        <taxon>Spermatophyta</taxon>
        <taxon>Magnoliopsida</taxon>
        <taxon>Magnoliidae</taxon>
        <taxon>Piperales</taxon>
        <taxon>Aristolochiaceae</taxon>
        <taxon>Aristolochia</taxon>
    </lineage>
</organism>
<keyword evidence="10" id="KW-1185">Reference proteome</keyword>
<evidence type="ECO:0000256" key="4">
    <source>
        <dbReference type="ARBA" id="ARBA00022759"/>
    </source>
</evidence>
<dbReference type="GO" id="GO:0004519">
    <property type="term" value="F:endonuclease activity"/>
    <property type="evidence" value="ECO:0007669"/>
    <property type="project" value="UniProtKB-KW"/>
</dbReference>